<feature type="region of interest" description="Disordered" evidence="1">
    <location>
        <begin position="300"/>
        <end position="321"/>
    </location>
</feature>
<evidence type="ECO:0000313" key="2">
    <source>
        <dbReference type="EMBL" id="KAJ3047093.1"/>
    </source>
</evidence>
<feature type="compositionally biased region" description="Basic and acidic residues" evidence="1">
    <location>
        <begin position="539"/>
        <end position="557"/>
    </location>
</feature>
<feature type="compositionally biased region" description="Gly residues" evidence="1">
    <location>
        <begin position="702"/>
        <end position="715"/>
    </location>
</feature>
<gene>
    <name evidence="2" type="ORF">HK097_000245</name>
</gene>
<comment type="caution">
    <text evidence="2">The sequence shown here is derived from an EMBL/GenBank/DDBJ whole genome shotgun (WGS) entry which is preliminary data.</text>
</comment>
<organism evidence="2 3">
    <name type="scientific">Rhizophlyctis rosea</name>
    <dbReference type="NCBI Taxonomy" id="64517"/>
    <lineage>
        <taxon>Eukaryota</taxon>
        <taxon>Fungi</taxon>
        <taxon>Fungi incertae sedis</taxon>
        <taxon>Chytridiomycota</taxon>
        <taxon>Chytridiomycota incertae sedis</taxon>
        <taxon>Chytridiomycetes</taxon>
        <taxon>Rhizophlyctidales</taxon>
        <taxon>Rhizophlyctidaceae</taxon>
        <taxon>Rhizophlyctis</taxon>
    </lineage>
</organism>
<feature type="compositionally biased region" description="Acidic residues" evidence="1">
    <location>
        <begin position="765"/>
        <end position="775"/>
    </location>
</feature>
<feature type="compositionally biased region" description="Basic and acidic residues" evidence="1">
    <location>
        <begin position="716"/>
        <end position="746"/>
    </location>
</feature>
<protein>
    <submittedName>
        <fullName evidence="2">Uncharacterized protein</fullName>
    </submittedName>
</protein>
<sequence>MTPAFGSTGFGGFGPPRGMEAEKTAAPVAAPTAAFAATKSGFGGAPAASTLAFAAPKADAPKSGFGGGNVSGGKGMVLGGGGKGKEKARGEGAAQIVVNKFDEVFESFQRDLESFETLQAESLSAITQTSTSAPHSTHRLQWSQPDIPSIIAELETLLNTCLHTSERLSSLAPHRQNIEDGLRKVIELQVESGLRVKALRNPGGVMTGGEKGYKERGLGPETEEQRRVVFGKRDVVDLQLRRYKDLLKGMKGGPGVGKTVRINDWDMICSITRRHGQRARSFKSNLKKLHNDLLILSSNMSASRSTPSPDSKGRNTFGLFDSDDEGQALEREIEVGDKQRVKLKLREKVLGEVMRGGRKVGRVVCSGEVEVVDLGRLELPRREVEGKGKERVEMPAVEESVGEVVPKAKEESKEKEEGKRKVVSVEAKVPTFMKKDAGMSVEGGKKKRVKDDDEEEEEKEVPKGGFGFGAPAGFGSPFGSPAPVSGGGLFGQAKKDEETKKLKAFSFAAPTSGSASPFGTPSGTPPLGSGAGAGLFGHAKKDGEAEKKGDRNEEKPKGFSFGAPSGTASPFGTPSGTPSPFASGPAFGAGAGLFGQAKKEEKKDGEDEKKKDNAKSKPFSFAAPEGPATPLSSVSSPAPAFGASAFGLPARTDGEAENKKGDKPKPFSFAAPSGTSSLAPPAFGFGQAKTEDGKDKEAATGTGLGFGGFAGGGLFGKKDNKEKEKESEKKETDKKEEKKAEGEKLRAMSFDSTPATSSSQSSPESQEEETSELEEGVVVQAEEARERSEEDAEGQEDVGAPSEASVQTENAPPPAEEITPTAPSTEEKEQQPPEPAAEVSAAEAAPTEEEGKEEGKVTGSAEIIAQSPVMSVGDSTKSSALSAPQSPFEKVEKPESEDEDNAPIGKGKKKARVE</sequence>
<feature type="compositionally biased region" description="Polar residues" evidence="1">
    <location>
        <begin position="873"/>
        <end position="885"/>
    </location>
</feature>
<evidence type="ECO:0000313" key="3">
    <source>
        <dbReference type="Proteomes" id="UP001212841"/>
    </source>
</evidence>
<feature type="compositionally biased region" description="Low complexity" evidence="1">
    <location>
        <begin position="752"/>
        <end position="764"/>
    </location>
</feature>
<feature type="compositionally biased region" description="Low complexity" evidence="1">
    <location>
        <begin position="473"/>
        <end position="484"/>
    </location>
</feature>
<feature type="compositionally biased region" description="Low complexity" evidence="1">
    <location>
        <begin position="510"/>
        <end position="528"/>
    </location>
</feature>
<feature type="compositionally biased region" description="Low complexity" evidence="1">
    <location>
        <begin position="564"/>
        <end position="586"/>
    </location>
</feature>
<proteinExistence type="predicted"/>
<feature type="compositionally biased region" description="Basic and acidic residues" evidence="1">
    <location>
        <begin position="597"/>
        <end position="615"/>
    </location>
</feature>
<name>A0AAD5S5P6_9FUNG</name>
<feature type="region of interest" description="Disordered" evidence="1">
    <location>
        <begin position="1"/>
        <end position="24"/>
    </location>
</feature>
<reference evidence="2" key="1">
    <citation type="submission" date="2020-05" db="EMBL/GenBank/DDBJ databases">
        <title>Phylogenomic resolution of chytrid fungi.</title>
        <authorList>
            <person name="Stajich J.E."/>
            <person name="Amses K."/>
            <person name="Simmons R."/>
            <person name="Seto K."/>
            <person name="Myers J."/>
            <person name="Bonds A."/>
            <person name="Quandt C.A."/>
            <person name="Barry K."/>
            <person name="Liu P."/>
            <person name="Grigoriev I."/>
            <person name="Longcore J.E."/>
            <person name="James T.Y."/>
        </authorList>
    </citation>
    <scope>NUCLEOTIDE SEQUENCE</scope>
    <source>
        <strain evidence="2">JEL0318</strain>
    </source>
</reference>
<evidence type="ECO:0000256" key="1">
    <source>
        <dbReference type="SAM" id="MobiDB-lite"/>
    </source>
</evidence>
<keyword evidence="3" id="KW-1185">Reference proteome</keyword>
<feature type="compositionally biased region" description="Low complexity" evidence="1">
    <location>
        <begin position="836"/>
        <end position="845"/>
    </location>
</feature>
<feature type="region of interest" description="Disordered" evidence="1">
    <location>
        <begin position="437"/>
        <end position="914"/>
    </location>
</feature>
<feature type="compositionally biased region" description="Low complexity" evidence="1">
    <location>
        <begin position="632"/>
        <end position="650"/>
    </location>
</feature>
<feature type="compositionally biased region" description="Basic and acidic residues" evidence="1">
    <location>
        <begin position="689"/>
        <end position="698"/>
    </location>
</feature>
<dbReference type="AlphaFoldDB" id="A0AAD5S5P6"/>
<feature type="compositionally biased region" description="Polar residues" evidence="1">
    <location>
        <begin position="300"/>
        <end position="309"/>
    </location>
</feature>
<feature type="compositionally biased region" description="Basic and acidic residues" evidence="1">
    <location>
        <begin position="652"/>
        <end position="665"/>
    </location>
</feature>
<dbReference type="Proteomes" id="UP001212841">
    <property type="component" value="Unassembled WGS sequence"/>
</dbReference>
<dbReference type="EMBL" id="JADGJD010001029">
    <property type="protein sequence ID" value="KAJ3047093.1"/>
    <property type="molecule type" value="Genomic_DNA"/>
</dbReference>
<accession>A0AAD5S5P6</accession>